<organism evidence="14 15">
    <name type="scientific">Pseudomonas antarctica</name>
    <dbReference type="NCBI Taxonomy" id="219572"/>
    <lineage>
        <taxon>Bacteria</taxon>
        <taxon>Pseudomonadati</taxon>
        <taxon>Pseudomonadota</taxon>
        <taxon>Gammaproteobacteria</taxon>
        <taxon>Pseudomonadales</taxon>
        <taxon>Pseudomonadaceae</taxon>
        <taxon>Pseudomonas</taxon>
    </lineage>
</organism>
<dbReference type="AlphaFoldDB" id="A0A172Z1N5"/>
<evidence type="ECO:0000256" key="3">
    <source>
        <dbReference type="ARBA" id="ARBA00012438"/>
    </source>
</evidence>
<keyword evidence="4" id="KW-0597">Phosphoprotein</keyword>
<evidence type="ECO:0000256" key="6">
    <source>
        <dbReference type="ARBA" id="ARBA00022741"/>
    </source>
</evidence>
<evidence type="ECO:0000259" key="12">
    <source>
        <dbReference type="PROSITE" id="PS50112"/>
    </source>
</evidence>
<dbReference type="Proteomes" id="UP000077829">
    <property type="component" value="Chromosome"/>
</dbReference>
<evidence type="ECO:0000256" key="9">
    <source>
        <dbReference type="ARBA" id="ARBA00023012"/>
    </source>
</evidence>
<dbReference type="SMART" id="SM00086">
    <property type="entry name" value="PAC"/>
    <property type="match status" value="1"/>
</dbReference>
<dbReference type="CDD" id="cd00082">
    <property type="entry name" value="HisKA"/>
    <property type="match status" value="1"/>
</dbReference>
<dbReference type="CDD" id="cd16922">
    <property type="entry name" value="HATPase_EvgS-ArcB-TorS-like"/>
    <property type="match status" value="1"/>
</dbReference>
<evidence type="ECO:0000256" key="4">
    <source>
        <dbReference type="ARBA" id="ARBA00022553"/>
    </source>
</evidence>
<sequence>MDKTSPGAAPELQSRAEKIVEFKRQKTLLKTGALQDAIFNSAYFSSIATDEKGVIQIFNVGAERMLGYAADDVLNRITPADISDPAELITRAAALSLELDTPITPGFEALVFKASRGIEDIYELTYIRKDGSRLSAMVSVTALRNRHDTIIGYLLIGTDNTARKQEEAERKGFERALEEKNLELEHASHMKSEFLATMSHELRTPLNAVIGFSEALKDGLVGDMSEVQREYIGDIFTSGQHLLSLINDILDLSKVEAGMMDLELEPVELAGLLANSLLIVREKAALQRIQLKLECEDDFGTLELDLRKTKQIIYNLLANAVKFSAHGGSVTLAVREVSLAHVGHIPGDWPAHGFALQPSTHTQFLELSVSDTGIGIAEDDMSKLFKAFSQIDSSLARKFEGTGLGLAMVKQLTDLHGGSVAVASREGLGTRFVVWLPLHRAPEAAWLTS</sequence>
<dbReference type="Pfam" id="PF02518">
    <property type="entry name" value="HATPase_c"/>
    <property type="match status" value="1"/>
</dbReference>
<dbReference type="PROSITE" id="PS50112">
    <property type="entry name" value="PAS"/>
    <property type="match status" value="1"/>
</dbReference>
<dbReference type="InterPro" id="IPR001610">
    <property type="entry name" value="PAC"/>
</dbReference>
<dbReference type="InterPro" id="IPR003594">
    <property type="entry name" value="HATPase_dom"/>
</dbReference>
<dbReference type="KEGG" id="panr:A7J50_2823"/>
<dbReference type="PATRIC" id="fig|219572.3.peg.2900"/>
<reference evidence="14 15" key="1">
    <citation type="submission" date="2016-05" db="EMBL/GenBank/DDBJ databases">
        <title>Complete genome sequence of Pseudomonas antarctica PAMC 27494.</title>
        <authorList>
            <person name="Lee J."/>
        </authorList>
    </citation>
    <scope>NUCLEOTIDE SEQUENCE [LARGE SCALE GENOMIC DNA]</scope>
    <source>
        <strain evidence="14 15">PAMC 27494</strain>
    </source>
</reference>
<gene>
    <name evidence="14" type="ORF">A7J50_2823</name>
</gene>
<dbReference type="FunFam" id="1.10.287.130:FF:000038">
    <property type="entry name" value="Sensory transduction histidine kinase"/>
    <property type="match status" value="1"/>
</dbReference>
<dbReference type="PRINTS" id="PR00344">
    <property type="entry name" value="BCTRLSENSOR"/>
</dbReference>
<accession>A0A172Z1N5</accession>
<dbReference type="InterPro" id="IPR005467">
    <property type="entry name" value="His_kinase_dom"/>
</dbReference>
<dbReference type="Pfam" id="PF00512">
    <property type="entry name" value="HisKA"/>
    <property type="match status" value="1"/>
</dbReference>
<proteinExistence type="predicted"/>
<dbReference type="SUPFAM" id="SSF55785">
    <property type="entry name" value="PYP-like sensor domain (PAS domain)"/>
    <property type="match status" value="1"/>
</dbReference>
<dbReference type="PANTHER" id="PTHR43047">
    <property type="entry name" value="TWO-COMPONENT HISTIDINE PROTEIN KINASE"/>
    <property type="match status" value="1"/>
</dbReference>
<dbReference type="SMART" id="SM00091">
    <property type="entry name" value="PAS"/>
    <property type="match status" value="1"/>
</dbReference>
<dbReference type="InterPro" id="IPR004358">
    <property type="entry name" value="Sig_transdc_His_kin-like_C"/>
</dbReference>
<feature type="domain" description="PAS" evidence="12">
    <location>
        <begin position="47"/>
        <end position="85"/>
    </location>
</feature>
<dbReference type="InterPro" id="IPR036097">
    <property type="entry name" value="HisK_dim/P_sf"/>
</dbReference>
<dbReference type="SMART" id="SM00388">
    <property type="entry name" value="HisKA"/>
    <property type="match status" value="1"/>
</dbReference>
<dbReference type="STRING" id="219572.A7J50_2823"/>
<feature type="domain" description="Histidine kinase" evidence="11">
    <location>
        <begin position="197"/>
        <end position="440"/>
    </location>
</feature>
<evidence type="ECO:0000256" key="2">
    <source>
        <dbReference type="ARBA" id="ARBA00004370"/>
    </source>
</evidence>
<dbReference type="Gene3D" id="3.30.450.20">
    <property type="entry name" value="PAS domain"/>
    <property type="match status" value="1"/>
</dbReference>
<dbReference type="PROSITE" id="PS50109">
    <property type="entry name" value="HIS_KIN"/>
    <property type="match status" value="1"/>
</dbReference>
<keyword evidence="10" id="KW-0472">Membrane</keyword>
<evidence type="ECO:0000259" key="11">
    <source>
        <dbReference type="PROSITE" id="PS50109"/>
    </source>
</evidence>
<evidence type="ECO:0000313" key="15">
    <source>
        <dbReference type="Proteomes" id="UP000077829"/>
    </source>
</evidence>
<evidence type="ECO:0000256" key="5">
    <source>
        <dbReference type="ARBA" id="ARBA00022679"/>
    </source>
</evidence>
<evidence type="ECO:0000313" key="14">
    <source>
        <dbReference type="EMBL" id="ANF86218.1"/>
    </source>
</evidence>
<dbReference type="EC" id="2.7.13.3" evidence="3"/>
<protein>
    <recommendedName>
        <fullName evidence="3">histidine kinase</fullName>
        <ecNumber evidence="3">2.7.13.3</ecNumber>
    </recommendedName>
</protein>
<name>A0A172Z1N5_9PSED</name>
<dbReference type="FunFam" id="3.30.565.10:FF:000006">
    <property type="entry name" value="Sensor histidine kinase WalK"/>
    <property type="match status" value="1"/>
</dbReference>
<dbReference type="GO" id="GO:0005524">
    <property type="term" value="F:ATP binding"/>
    <property type="evidence" value="ECO:0007669"/>
    <property type="project" value="UniProtKB-KW"/>
</dbReference>
<dbReference type="EMBL" id="CP015600">
    <property type="protein sequence ID" value="ANF86218.1"/>
    <property type="molecule type" value="Genomic_DNA"/>
</dbReference>
<keyword evidence="9" id="KW-0902">Two-component regulatory system</keyword>
<evidence type="ECO:0000256" key="7">
    <source>
        <dbReference type="ARBA" id="ARBA00022777"/>
    </source>
</evidence>
<dbReference type="CDD" id="cd00130">
    <property type="entry name" value="PAS"/>
    <property type="match status" value="1"/>
</dbReference>
<dbReference type="RefSeq" id="WP_064452354.1">
    <property type="nucleotide sequence ID" value="NZ_CP015600.1"/>
</dbReference>
<keyword evidence="6" id="KW-0547">Nucleotide-binding</keyword>
<evidence type="ECO:0000256" key="10">
    <source>
        <dbReference type="ARBA" id="ARBA00023136"/>
    </source>
</evidence>
<dbReference type="InterPro" id="IPR035965">
    <property type="entry name" value="PAS-like_dom_sf"/>
</dbReference>
<dbReference type="SUPFAM" id="SSF55874">
    <property type="entry name" value="ATPase domain of HSP90 chaperone/DNA topoisomerase II/histidine kinase"/>
    <property type="match status" value="1"/>
</dbReference>
<dbReference type="SMART" id="SM00387">
    <property type="entry name" value="HATPase_c"/>
    <property type="match status" value="1"/>
</dbReference>
<dbReference type="Gene3D" id="3.30.565.10">
    <property type="entry name" value="Histidine kinase-like ATPase, C-terminal domain"/>
    <property type="match status" value="1"/>
</dbReference>
<comment type="subcellular location">
    <subcellularLocation>
        <location evidence="2">Membrane</location>
    </subcellularLocation>
</comment>
<dbReference type="GO" id="GO:0009927">
    <property type="term" value="F:histidine phosphotransfer kinase activity"/>
    <property type="evidence" value="ECO:0007669"/>
    <property type="project" value="TreeGrafter"/>
</dbReference>
<keyword evidence="5" id="KW-0808">Transferase</keyword>
<dbReference type="InterPro" id="IPR000014">
    <property type="entry name" value="PAS"/>
</dbReference>
<keyword evidence="7" id="KW-0418">Kinase</keyword>
<dbReference type="PANTHER" id="PTHR43047:SF63">
    <property type="entry name" value="HISTIDINE KINASE"/>
    <property type="match status" value="1"/>
</dbReference>
<evidence type="ECO:0000256" key="1">
    <source>
        <dbReference type="ARBA" id="ARBA00000085"/>
    </source>
</evidence>
<dbReference type="InterPro" id="IPR003661">
    <property type="entry name" value="HisK_dim/P_dom"/>
</dbReference>
<evidence type="ECO:0000259" key="13">
    <source>
        <dbReference type="PROSITE" id="PS50113"/>
    </source>
</evidence>
<dbReference type="InterPro" id="IPR036890">
    <property type="entry name" value="HATPase_C_sf"/>
</dbReference>
<dbReference type="Pfam" id="PF13426">
    <property type="entry name" value="PAS_9"/>
    <property type="match status" value="1"/>
</dbReference>
<dbReference type="InterPro" id="IPR000700">
    <property type="entry name" value="PAS-assoc_C"/>
</dbReference>
<dbReference type="PROSITE" id="PS50113">
    <property type="entry name" value="PAC"/>
    <property type="match status" value="1"/>
</dbReference>
<feature type="domain" description="PAC" evidence="13">
    <location>
        <begin position="120"/>
        <end position="172"/>
    </location>
</feature>
<dbReference type="GO" id="GO:0005886">
    <property type="term" value="C:plasma membrane"/>
    <property type="evidence" value="ECO:0007669"/>
    <property type="project" value="TreeGrafter"/>
</dbReference>
<dbReference type="Gene3D" id="1.10.287.130">
    <property type="match status" value="1"/>
</dbReference>
<comment type="catalytic activity">
    <reaction evidence="1">
        <text>ATP + protein L-histidine = ADP + protein N-phospho-L-histidine.</text>
        <dbReference type="EC" id="2.7.13.3"/>
    </reaction>
</comment>
<dbReference type="SUPFAM" id="SSF47384">
    <property type="entry name" value="Homodimeric domain of signal transducing histidine kinase"/>
    <property type="match status" value="1"/>
</dbReference>
<evidence type="ECO:0000256" key="8">
    <source>
        <dbReference type="ARBA" id="ARBA00022840"/>
    </source>
</evidence>
<dbReference type="GO" id="GO:0000155">
    <property type="term" value="F:phosphorelay sensor kinase activity"/>
    <property type="evidence" value="ECO:0007669"/>
    <property type="project" value="InterPro"/>
</dbReference>
<keyword evidence="8" id="KW-0067">ATP-binding</keyword>